<accession>A0AA37BET6</accession>
<evidence type="ECO:0000313" key="1">
    <source>
        <dbReference type="EMBL" id="GGK60009.1"/>
    </source>
</evidence>
<proteinExistence type="predicted"/>
<reference evidence="1" key="2">
    <citation type="submission" date="2022-09" db="EMBL/GenBank/DDBJ databases">
        <authorList>
            <person name="Sun Q."/>
            <person name="Ohkuma M."/>
        </authorList>
    </citation>
    <scope>NUCLEOTIDE SEQUENCE</scope>
    <source>
        <strain evidence="1">JCM 3093</strain>
    </source>
</reference>
<dbReference type="AlphaFoldDB" id="A0AA37BET6"/>
<name>A0AA37BET6_9ACTN</name>
<sequence>MNHPMVGPALSPDEARAQLADAFPGWSIWSSDGGHWYAARLGRTVTAATPVLLAVALAEQAEL</sequence>
<comment type="caution">
    <text evidence="1">The sequence shown here is derived from an EMBL/GenBank/DDBJ whole genome shotgun (WGS) entry which is preliminary data.</text>
</comment>
<evidence type="ECO:0000313" key="2">
    <source>
        <dbReference type="Proteomes" id="UP000627984"/>
    </source>
</evidence>
<dbReference type="Proteomes" id="UP000627984">
    <property type="component" value="Unassembled WGS sequence"/>
</dbReference>
<protein>
    <submittedName>
        <fullName evidence="1">Uncharacterized protein</fullName>
    </submittedName>
</protein>
<reference evidence="1" key="1">
    <citation type="journal article" date="2014" name="Int. J. Syst. Evol. Microbiol.">
        <title>Complete genome sequence of Corynebacterium casei LMG S-19264T (=DSM 44701T), isolated from a smear-ripened cheese.</title>
        <authorList>
            <consortium name="US DOE Joint Genome Institute (JGI-PGF)"/>
            <person name="Walter F."/>
            <person name="Albersmeier A."/>
            <person name="Kalinowski J."/>
            <person name="Ruckert C."/>
        </authorList>
    </citation>
    <scope>NUCLEOTIDE SEQUENCE</scope>
    <source>
        <strain evidence="1">JCM 3093</strain>
    </source>
</reference>
<gene>
    <name evidence="1" type="ORF">GCM10010126_19440</name>
</gene>
<dbReference type="EMBL" id="BMQD01000005">
    <property type="protein sequence ID" value="GGK60009.1"/>
    <property type="molecule type" value="Genomic_DNA"/>
</dbReference>
<dbReference type="RefSeq" id="WP_191894434.1">
    <property type="nucleotide sequence ID" value="NZ_BMQD01000005.1"/>
</dbReference>
<organism evidence="1 2">
    <name type="scientific">Planomonospora parontospora</name>
    <dbReference type="NCBI Taxonomy" id="58119"/>
    <lineage>
        <taxon>Bacteria</taxon>
        <taxon>Bacillati</taxon>
        <taxon>Actinomycetota</taxon>
        <taxon>Actinomycetes</taxon>
        <taxon>Streptosporangiales</taxon>
        <taxon>Streptosporangiaceae</taxon>
        <taxon>Planomonospora</taxon>
    </lineage>
</organism>